<keyword evidence="1" id="KW-0614">Plasmid</keyword>
<dbReference type="EMBL" id="CP021791">
    <property type="protein sequence ID" value="ARW77722.1"/>
    <property type="molecule type" value="Genomic_DNA"/>
</dbReference>
<name>A0A1Z1NE22_ZYMMB</name>
<accession>A0A1Z1NE22</accession>
<gene>
    <name evidence="1" type="ORF">B9T50_09180</name>
</gene>
<protein>
    <submittedName>
        <fullName evidence="1">Uncharacterized protein</fullName>
    </submittedName>
</protein>
<organism evidence="1">
    <name type="scientific">Zymomonas mobilis subsp. mobilis</name>
    <dbReference type="NCBI Taxonomy" id="120045"/>
    <lineage>
        <taxon>Bacteria</taxon>
        <taxon>Pseudomonadati</taxon>
        <taxon>Pseudomonadota</taxon>
        <taxon>Alphaproteobacteria</taxon>
        <taxon>Sphingomonadales</taxon>
        <taxon>Zymomonadaceae</taxon>
        <taxon>Zymomonas</taxon>
    </lineage>
</organism>
<sequence length="170" mass="19474">MTQTSISKIDEIRTWIRNERKRINWTAAKLADEAKQVAARHGVKLNLQQQSISLFENGKIKSIPLWLNYVKAALLEQAKLADFLVSKPSFTKKEEKEPKFSTDTISEDDNKKIIYKEILPSEDKLKNLFLSLLVPLDVDFSDSWSLKQNIASSLAKKFPVALSHPLLYNE</sequence>
<evidence type="ECO:0000313" key="1">
    <source>
        <dbReference type="EMBL" id="ARW77722.1"/>
    </source>
</evidence>
<geneLocation type="plasmid" evidence="1">
    <name>pZMO1960_1</name>
</geneLocation>
<reference evidence="1" key="1">
    <citation type="submission" date="2017-06" db="EMBL/GenBank/DDBJ databases">
        <authorList>
            <person name="Kim H.J."/>
            <person name="Triplett B.A."/>
        </authorList>
    </citation>
    <scope>NUCLEOTIDE SEQUENCE</scope>
    <source>
        <strain evidence="1">NRRL B-1960</strain>
        <plasmid evidence="1">pZMO1960_1</plasmid>
    </source>
</reference>
<proteinExistence type="predicted"/>
<dbReference type="AlphaFoldDB" id="A0A1Z1NE22"/>